<reference evidence="3 4" key="1">
    <citation type="submission" date="2020-08" db="EMBL/GenBank/DDBJ databases">
        <title>Sequencing the genomes of 1000 actinobacteria strains.</title>
        <authorList>
            <person name="Klenk H.-P."/>
        </authorList>
    </citation>
    <scope>NUCLEOTIDE SEQUENCE [LARGE SCALE GENOMIC DNA]</scope>
    <source>
        <strain evidence="3 4">DSM 41654</strain>
    </source>
</reference>
<evidence type="ECO:0000259" key="2">
    <source>
        <dbReference type="Pfam" id="PF18896"/>
    </source>
</evidence>
<dbReference type="Pfam" id="PF18896">
    <property type="entry name" value="SLT_3"/>
    <property type="match status" value="1"/>
</dbReference>
<dbReference type="PROSITE" id="PS51318">
    <property type="entry name" value="TAT"/>
    <property type="match status" value="1"/>
</dbReference>
<sequence>MPRPATRNRLLAAAGVAAALMVAIPQAPAFADGNRSGIDACAQEAKNAGFPEDLSSQGRNDDAIYAVAIAMAESNCNNMAVHTNLPTDPDPGTQDLGAWQINERWHPEVHGHDAGVVTDQNWQDLGWSAREAYAIDHNGDGRGWAAWASWGNGRVWQFMDQAKAAVYRNW</sequence>
<gene>
    <name evidence="3" type="ORF">FHR34_000755</name>
</gene>
<proteinExistence type="predicted"/>
<name>A0A7W7VT27_KITKI</name>
<dbReference type="SUPFAM" id="SSF53955">
    <property type="entry name" value="Lysozyme-like"/>
    <property type="match status" value="1"/>
</dbReference>
<dbReference type="Proteomes" id="UP000540506">
    <property type="component" value="Unassembled WGS sequence"/>
</dbReference>
<evidence type="ECO:0000256" key="1">
    <source>
        <dbReference type="SAM" id="SignalP"/>
    </source>
</evidence>
<evidence type="ECO:0000313" key="4">
    <source>
        <dbReference type="Proteomes" id="UP000540506"/>
    </source>
</evidence>
<dbReference type="InterPro" id="IPR023346">
    <property type="entry name" value="Lysozyme-like_dom_sf"/>
</dbReference>
<feature type="signal peptide" evidence="1">
    <location>
        <begin position="1"/>
        <end position="31"/>
    </location>
</feature>
<dbReference type="AlphaFoldDB" id="A0A7W7VT27"/>
<feature type="chain" id="PRO_5030881288" description="Transglycosylase SLT domain-containing protein" evidence="1">
    <location>
        <begin position="32"/>
        <end position="170"/>
    </location>
</feature>
<accession>A0A7W7VT27</accession>
<dbReference type="InterPro" id="IPR006311">
    <property type="entry name" value="TAT_signal"/>
</dbReference>
<keyword evidence="4" id="KW-1185">Reference proteome</keyword>
<feature type="domain" description="Transglycosylase SLT" evidence="2">
    <location>
        <begin position="59"/>
        <end position="148"/>
    </location>
</feature>
<dbReference type="EMBL" id="JACHJV010000001">
    <property type="protein sequence ID" value="MBB4921762.1"/>
    <property type="molecule type" value="Genomic_DNA"/>
</dbReference>
<dbReference type="InterPro" id="IPR043992">
    <property type="entry name" value="SLT_3"/>
</dbReference>
<dbReference type="RefSeq" id="WP_184934045.1">
    <property type="nucleotide sequence ID" value="NZ_JACHJV010000001.1"/>
</dbReference>
<keyword evidence="1" id="KW-0732">Signal</keyword>
<organism evidence="3 4">
    <name type="scientific">Kitasatospora kifunensis</name>
    <name type="common">Streptomyces kifunensis</name>
    <dbReference type="NCBI Taxonomy" id="58351"/>
    <lineage>
        <taxon>Bacteria</taxon>
        <taxon>Bacillati</taxon>
        <taxon>Actinomycetota</taxon>
        <taxon>Actinomycetes</taxon>
        <taxon>Kitasatosporales</taxon>
        <taxon>Streptomycetaceae</taxon>
        <taxon>Kitasatospora</taxon>
    </lineage>
</organism>
<evidence type="ECO:0000313" key="3">
    <source>
        <dbReference type="EMBL" id="MBB4921762.1"/>
    </source>
</evidence>
<comment type="caution">
    <text evidence="3">The sequence shown here is derived from an EMBL/GenBank/DDBJ whole genome shotgun (WGS) entry which is preliminary data.</text>
</comment>
<protein>
    <recommendedName>
        <fullName evidence="2">Transglycosylase SLT domain-containing protein</fullName>
    </recommendedName>
</protein>